<dbReference type="GO" id="GO:0000324">
    <property type="term" value="C:fungal-type vacuole"/>
    <property type="evidence" value="ECO:0007669"/>
    <property type="project" value="TreeGrafter"/>
</dbReference>
<dbReference type="AlphaFoldDB" id="A0AAD9S4H2"/>
<dbReference type="InterPro" id="IPR001563">
    <property type="entry name" value="Peptidase_S10"/>
</dbReference>
<evidence type="ECO:0000313" key="7">
    <source>
        <dbReference type="EMBL" id="KAK2597864.1"/>
    </source>
</evidence>
<evidence type="ECO:0000256" key="5">
    <source>
        <dbReference type="ARBA" id="ARBA00023180"/>
    </source>
</evidence>
<dbReference type="GO" id="GO:0006508">
    <property type="term" value="P:proteolysis"/>
    <property type="evidence" value="ECO:0007669"/>
    <property type="project" value="UniProtKB-KW"/>
</dbReference>
<keyword evidence="2 6" id="KW-0121">Carboxypeptidase</keyword>
<comment type="similarity">
    <text evidence="1 6">Belongs to the peptidase S10 family.</text>
</comment>
<feature type="signal peptide" evidence="6">
    <location>
        <begin position="1"/>
        <end position="17"/>
    </location>
</feature>
<dbReference type="PANTHER" id="PTHR11802:SF453">
    <property type="entry name" value="S1, PUTATIVE-RELATED"/>
    <property type="match status" value="1"/>
</dbReference>
<comment type="caution">
    <text evidence="7">The sequence shown here is derived from an EMBL/GenBank/DDBJ whole genome shotgun (WGS) entry which is preliminary data.</text>
</comment>
<evidence type="ECO:0000256" key="6">
    <source>
        <dbReference type="RuleBase" id="RU361156"/>
    </source>
</evidence>
<name>A0AAD9S4H2_PHOAM</name>
<evidence type="ECO:0000256" key="2">
    <source>
        <dbReference type="ARBA" id="ARBA00022645"/>
    </source>
</evidence>
<evidence type="ECO:0000256" key="4">
    <source>
        <dbReference type="ARBA" id="ARBA00022801"/>
    </source>
</evidence>
<dbReference type="Pfam" id="PF00450">
    <property type="entry name" value="Peptidase_S10"/>
    <property type="match status" value="1"/>
</dbReference>
<evidence type="ECO:0000313" key="8">
    <source>
        <dbReference type="Proteomes" id="UP001265746"/>
    </source>
</evidence>
<dbReference type="InterPro" id="IPR029058">
    <property type="entry name" value="AB_hydrolase_fold"/>
</dbReference>
<dbReference type="Gene3D" id="3.40.50.1820">
    <property type="entry name" value="alpha/beta hydrolase"/>
    <property type="match status" value="1"/>
</dbReference>
<dbReference type="InterPro" id="IPR018202">
    <property type="entry name" value="Ser_caboxypep_ser_AS"/>
</dbReference>
<evidence type="ECO:0000256" key="3">
    <source>
        <dbReference type="ARBA" id="ARBA00022670"/>
    </source>
</evidence>
<keyword evidence="8" id="KW-1185">Reference proteome</keyword>
<sequence>MSLRVLALLGLASLAAAAPKVKDSTSTVHKRYIEERNGVTYNVFKRAGDTASLSYVKNSGICETTPGVDQYSGYLDVGTDMHMWYWFFAARSAPTTAPLVLWLNGGPGCSSMIGLFQEHGPCHFVDGSSKPSLNQYSWNTYANMLYVDQPIGTGFSYGDDEATSTVSAAAYVWTFLQNFYAAFPDYESRDFGLWTESYGGHYGPEFAAYFEAQNAKVAAGTITGEKINLVALGINNGWIDPVLQYQAYPIFAYNNTYKQLITASQYKSYMSAYTSKCVPAMASCTGLTGNNNACLSGDNTCRSAVESPIENANDFNVYDVLEPSSEQSTDPPETYVDYLQTQSVMTAIGAQTTYGECPDTPYNKMVGSGDEARSFLEPLSEVVRSGVNVLVWAGDLDWICNWYGSQLVVNSINYTDSATFQSAKLAEYTVSGKSAGQFKTAGNLNFLRVYEAGHEVPYYQPVAALQAFTQIMSGKPLSST</sequence>
<accession>A0AAD9S4H2</accession>
<dbReference type="EC" id="3.4.16.-" evidence="6"/>
<evidence type="ECO:0000256" key="1">
    <source>
        <dbReference type="ARBA" id="ARBA00009431"/>
    </source>
</evidence>
<gene>
    <name evidence="7" type="ORF">N8I77_012621</name>
</gene>
<keyword evidence="5" id="KW-0325">Glycoprotein</keyword>
<feature type="chain" id="PRO_5041774827" description="Carboxypeptidase" evidence="6">
    <location>
        <begin position="18"/>
        <end position="480"/>
    </location>
</feature>
<dbReference type="PROSITE" id="PS00131">
    <property type="entry name" value="CARBOXYPEPT_SER_SER"/>
    <property type="match status" value="1"/>
</dbReference>
<keyword evidence="4 6" id="KW-0378">Hydrolase</keyword>
<keyword evidence="3 6" id="KW-0645">Protease</keyword>
<dbReference type="PANTHER" id="PTHR11802">
    <property type="entry name" value="SERINE PROTEASE FAMILY S10 SERINE CARBOXYPEPTIDASE"/>
    <property type="match status" value="1"/>
</dbReference>
<dbReference type="SUPFAM" id="SSF53474">
    <property type="entry name" value="alpha/beta-Hydrolases"/>
    <property type="match status" value="1"/>
</dbReference>
<dbReference type="EMBL" id="JAUJFL010000009">
    <property type="protein sequence ID" value="KAK2597864.1"/>
    <property type="molecule type" value="Genomic_DNA"/>
</dbReference>
<protein>
    <recommendedName>
        <fullName evidence="6">Carboxypeptidase</fullName>
        <ecNumber evidence="6">3.4.16.-</ecNumber>
    </recommendedName>
</protein>
<keyword evidence="6" id="KW-0732">Signal</keyword>
<organism evidence="7 8">
    <name type="scientific">Phomopsis amygdali</name>
    <name type="common">Fusicoccum amygdali</name>
    <dbReference type="NCBI Taxonomy" id="1214568"/>
    <lineage>
        <taxon>Eukaryota</taxon>
        <taxon>Fungi</taxon>
        <taxon>Dikarya</taxon>
        <taxon>Ascomycota</taxon>
        <taxon>Pezizomycotina</taxon>
        <taxon>Sordariomycetes</taxon>
        <taxon>Sordariomycetidae</taxon>
        <taxon>Diaporthales</taxon>
        <taxon>Diaporthaceae</taxon>
        <taxon>Diaporthe</taxon>
    </lineage>
</organism>
<proteinExistence type="inferred from homology"/>
<dbReference type="Gene3D" id="1.10.287.410">
    <property type="match status" value="1"/>
</dbReference>
<dbReference type="GO" id="GO:0004185">
    <property type="term" value="F:serine-type carboxypeptidase activity"/>
    <property type="evidence" value="ECO:0007669"/>
    <property type="project" value="UniProtKB-UniRule"/>
</dbReference>
<dbReference type="PRINTS" id="PR00724">
    <property type="entry name" value="CRBOXYPTASEC"/>
</dbReference>
<dbReference type="Proteomes" id="UP001265746">
    <property type="component" value="Unassembled WGS sequence"/>
</dbReference>
<reference evidence="7" key="1">
    <citation type="submission" date="2023-06" db="EMBL/GenBank/DDBJ databases">
        <authorList>
            <person name="Noh H."/>
        </authorList>
    </citation>
    <scope>NUCLEOTIDE SEQUENCE</scope>
    <source>
        <strain evidence="7">DUCC20226</strain>
    </source>
</reference>